<proteinExistence type="predicted"/>
<keyword evidence="2" id="KW-1185">Reference proteome</keyword>
<dbReference type="Proteomes" id="UP001370758">
    <property type="component" value="Unassembled WGS sequence"/>
</dbReference>
<organism evidence="1 2">
    <name type="scientific">Arthrobotrys musiformis</name>
    <dbReference type="NCBI Taxonomy" id="47236"/>
    <lineage>
        <taxon>Eukaryota</taxon>
        <taxon>Fungi</taxon>
        <taxon>Dikarya</taxon>
        <taxon>Ascomycota</taxon>
        <taxon>Pezizomycotina</taxon>
        <taxon>Orbiliomycetes</taxon>
        <taxon>Orbiliales</taxon>
        <taxon>Orbiliaceae</taxon>
        <taxon>Arthrobotrys</taxon>
    </lineage>
</organism>
<dbReference type="AlphaFoldDB" id="A0AAV9VSS6"/>
<dbReference type="EMBL" id="JAVHJL010000012">
    <property type="protein sequence ID" value="KAK6495574.1"/>
    <property type="molecule type" value="Genomic_DNA"/>
</dbReference>
<evidence type="ECO:0000313" key="2">
    <source>
        <dbReference type="Proteomes" id="UP001370758"/>
    </source>
</evidence>
<gene>
    <name evidence="1" type="ORF">TWF481_002622</name>
</gene>
<reference evidence="1 2" key="1">
    <citation type="submission" date="2023-08" db="EMBL/GenBank/DDBJ databases">
        <authorList>
            <person name="Palmer J.M."/>
        </authorList>
    </citation>
    <scope>NUCLEOTIDE SEQUENCE [LARGE SCALE GENOMIC DNA]</scope>
    <source>
        <strain evidence="1 2">TWF481</strain>
    </source>
</reference>
<name>A0AAV9VSS6_9PEZI</name>
<accession>A0AAV9VSS6</accession>
<evidence type="ECO:0000313" key="1">
    <source>
        <dbReference type="EMBL" id="KAK6495574.1"/>
    </source>
</evidence>
<comment type="caution">
    <text evidence="1">The sequence shown here is derived from an EMBL/GenBank/DDBJ whole genome shotgun (WGS) entry which is preliminary data.</text>
</comment>
<protein>
    <submittedName>
        <fullName evidence="1">Uncharacterized protein</fullName>
    </submittedName>
</protein>
<sequence length="162" mass="18865">MMEPEHPPRVPKPKVKSKKSIKIIDIEGAFGDTYWLERTGDWSRKIPLHNILTIIQSKCDHVLDIFGNDMIEGFNFRRQGKDLKDDMYRRLLSLIRDDEAVDPSYMSLALDMLEASTDPENSSPWLLEYCMRRTEENRISREADPKRRRLVGSASIIVLTKD</sequence>